<feature type="compositionally biased region" description="Acidic residues" evidence="1">
    <location>
        <begin position="260"/>
        <end position="277"/>
    </location>
</feature>
<evidence type="ECO:0000259" key="2">
    <source>
        <dbReference type="Pfam" id="PF20681"/>
    </source>
</evidence>
<sequence>MSYPPRPPFTQLPTASPKIHTDADGNKWANVHGNGFRTTVRALSVVGVHSRPPPPSQDYRLPEQQPQFNFSMRPIGPTAGPSSQISDLNIDPRLLLLPYSDDHDLTDPATIARARGLVPAKKVGGSRRSKPSKPAKGKKRAQDSGSDDSDDDGAAPAPKRGCPSGSGNYSRDDVNALFTLIEKELLLGQRGWKEVHRGYKRYCAAKNRPKCSAKSLENKYKQMLKMKKPTGEGNCPPEIKRAHKIEALLNERAGTRELSDSDFDDSASPLESDDDDIEVLDNPPPTVHTAVAKCAPTPPLRRSKKAAPNLIDKLSCVFDPETQKARDEERSHRSSQAQQIFTLSQQLRDAHASSDRLRNEISILQQHLNDAERARDVVLLKIEMMDRGRRSSRSHSPCRCQSPIQCEARYSEGGSCTYWLEDYRDSDAENLPPLRRQVFYPSDDFTIDPDNHSSAPGPSCRSLSPVRPATPPMRGSTVHNDDTTAVTTGNGVELTVTPSRAGGMPVSFIISAPRNGKADAR</sequence>
<evidence type="ECO:0000313" key="4">
    <source>
        <dbReference type="Proteomes" id="UP001221757"/>
    </source>
</evidence>
<comment type="caution">
    <text evidence="3">The sequence shown here is derived from an EMBL/GenBank/DDBJ whole genome shotgun (WGS) entry which is preliminary data.</text>
</comment>
<proteinExistence type="predicted"/>
<keyword evidence="4" id="KW-1185">Reference proteome</keyword>
<gene>
    <name evidence="3" type="ORF">B0H17DRAFT_1138192</name>
</gene>
<organism evidence="3 4">
    <name type="scientific">Mycena rosella</name>
    <name type="common">Pink bonnet</name>
    <name type="synonym">Agaricus rosellus</name>
    <dbReference type="NCBI Taxonomy" id="1033263"/>
    <lineage>
        <taxon>Eukaryota</taxon>
        <taxon>Fungi</taxon>
        <taxon>Dikarya</taxon>
        <taxon>Basidiomycota</taxon>
        <taxon>Agaricomycotina</taxon>
        <taxon>Agaricomycetes</taxon>
        <taxon>Agaricomycetidae</taxon>
        <taxon>Agaricales</taxon>
        <taxon>Marasmiineae</taxon>
        <taxon>Mycenaceae</taxon>
        <taxon>Mycena</taxon>
    </lineage>
</organism>
<feature type="domain" description="DUF6818" evidence="2">
    <location>
        <begin position="187"/>
        <end position="261"/>
    </location>
</feature>
<dbReference type="AlphaFoldDB" id="A0AAD7D6R6"/>
<feature type="compositionally biased region" description="Pro residues" evidence="1">
    <location>
        <begin position="1"/>
        <end position="10"/>
    </location>
</feature>
<feature type="region of interest" description="Disordered" evidence="1">
    <location>
        <begin position="1"/>
        <end position="26"/>
    </location>
</feature>
<dbReference type="Proteomes" id="UP001221757">
    <property type="component" value="Unassembled WGS sequence"/>
</dbReference>
<dbReference type="PANTHER" id="PTHR34409:SF1">
    <property type="entry name" value="MYB-LIKE DOMAIN-CONTAINING PROTEIN"/>
    <property type="match status" value="1"/>
</dbReference>
<accession>A0AAD7D6R6</accession>
<protein>
    <recommendedName>
        <fullName evidence="2">DUF6818 domain-containing protein</fullName>
    </recommendedName>
</protein>
<evidence type="ECO:0000313" key="3">
    <source>
        <dbReference type="EMBL" id="KAJ7681759.1"/>
    </source>
</evidence>
<name>A0AAD7D6R6_MYCRO</name>
<evidence type="ECO:0000256" key="1">
    <source>
        <dbReference type="SAM" id="MobiDB-lite"/>
    </source>
</evidence>
<feature type="region of interest" description="Disordered" evidence="1">
    <location>
        <begin position="116"/>
        <end position="168"/>
    </location>
</feature>
<reference evidence="3" key="1">
    <citation type="submission" date="2023-03" db="EMBL/GenBank/DDBJ databases">
        <title>Massive genome expansion in bonnet fungi (Mycena s.s.) driven by repeated elements and novel gene families across ecological guilds.</title>
        <authorList>
            <consortium name="Lawrence Berkeley National Laboratory"/>
            <person name="Harder C.B."/>
            <person name="Miyauchi S."/>
            <person name="Viragh M."/>
            <person name="Kuo A."/>
            <person name="Thoen E."/>
            <person name="Andreopoulos B."/>
            <person name="Lu D."/>
            <person name="Skrede I."/>
            <person name="Drula E."/>
            <person name="Henrissat B."/>
            <person name="Morin E."/>
            <person name="Kohler A."/>
            <person name="Barry K."/>
            <person name="LaButti K."/>
            <person name="Morin E."/>
            <person name="Salamov A."/>
            <person name="Lipzen A."/>
            <person name="Mereny Z."/>
            <person name="Hegedus B."/>
            <person name="Baldrian P."/>
            <person name="Stursova M."/>
            <person name="Weitz H."/>
            <person name="Taylor A."/>
            <person name="Grigoriev I.V."/>
            <person name="Nagy L.G."/>
            <person name="Martin F."/>
            <person name="Kauserud H."/>
        </authorList>
    </citation>
    <scope>NUCLEOTIDE SEQUENCE</scope>
    <source>
        <strain evidence="3">CBHHK067</strain>
    </source>
</reference>
<feature type="compositionally biased region" description="Basic residues" evidence="1">
    <location>
        <begin position="124"/>
        <end position="139"/>
    </location>
</feature>
<dbReference type="InterPro" id="IPR049203">
    <property type="entry name" value="DUF6818"/>
</dbReference>
<feature type="region of interest" description="Disordered" evidence="1">
    <location>
        <begin position="252"/>
        <end position="277"/>
    </location>
</feature>
<dbReference type="PANTHER" id="PTHR34409">
    <property type="entry name" value="SET DOMAIN-CONTAINING PROTEIN"/>
    <property type="match status" value="1"/>
</dbReference>
<dbReference type="EMBL" id="JARKIE010000114">
    <property type="protein sequence ID" value="KAJ7681759.1"/>
    <property type="molecule type" value="Genomic_DNA"/>
</dbReference>
<feature type="region of interest" description="Disordered" evidence="1">
    <location>
        <begin position="446"/>
        <end position="489"/>
    </location>
</feature>
<dbReference type="Pfam" id="PF20681">
    <property type="entry name" value="DUF6818"/>
    <property type="match status" value="1"/>
</dbReference>